<feature type="signal peptide" evidence="1">
    <location>
        <begin position="1"/>
        <end position="29"/>
    </location>
</feature>
<keyword evidence="3" id="KW-1185">Reference proteome</keyword>
<reference evidence="3" key="2">
    <citation type="journal article" date="2023" name="MicrobiologyOpen">
        <title>Genomics of the tumorigenes clade of the family Rhizobiaceae and description of Rhizobium rhododendri sp. nov.</title>
        <authorList>
            <person name="Kuzmanovic N."/>
            <person name="diCenzo G.C."/>
            <person name="Bunk B."/>
            <person name="Sproeer C."/>
            <person name="Fruehling A."/>
            <person name="Neumann-Schaal M."/>
            <person name="Overmann J."/>
            <person name="Smalla K."/>
        </authorList>
    </citation>
    <scope>NUCLEOTIDE SEQUENCE [LARGE SCALE GENOMIC DNA]</scope>
    <source>
        <strain evidence="3">1078</strain>
        <plasmid evidence="3">pRt1078</plasmid>
    </source>
</reference>
<reference evidence="2 3" key="1">
    <citation type="journal article" date="2018" name="Sci. Rep.">
        <title>Rhizobium tumorigenes sp. nov., a novel plant tumorigenic bacterium isolated from cane gall tumors on thornless blackberry.</title>
        <authorList>
            <person name="Kuzmanovi N."/>
            <person name="Smalla K."/>
            <person name="Gronow S."/>
            <person name="PuBawska J."/>
        </authorList>
    </citation>
    <scope>NUCLEOTIDE SEQUENCE [LARGE SCALE GENOMIC DNA]</scope>
    <source>
        <strain evidence="2 3">1078</strain>
    </source>
</reference>
<feature type="chain" id="PRO_5042219807" evidence="1">
    <location>
        <begin position="30"/>
        <end position="402"/>
    </location>
</feature>
<evidence type="ECO:0000256" key="1">
    <source>
        <dbReference type="SAM" id="SignalP"/>
    </source>
</evidence>
<dbReference type="EMBL" id="CP117256">
    <property type="protein sequence ID" value="WFR98052.1"/>
    <property type="molecule type" value="Genomic_DNA"/>
</dbReference>
<keyword evidence="1" id="KW-0732">Signal</keyword>
<name>A0AAF1KSJ1_9HYPH</name>
<accession>A0AAF1KSJ1</accession>
<proteinExistence type="predicted"/>
<keyword evidence="2" id="KW-0614">Plasmid</keyword>
<evidence type="ECO:0000313" key="3">
    <source>
        <dbReference type="Proteomes" id="UP000249499"/>
    </source>
</evidence>
<organism evidence="2 3">
    <name type="scientific">Rhizobium tumorigenes</name>
    <dbReference type="NCBI Taxonomy" id="2041385"/>
    <lineage>
        <taxon>Bacteria</taxon>
        <taxon>Pseudomonadati</taxon>
        <taxon>Pseudomonadota</taxon>
        <taxon>Alphaproteobacteria</taxon>
        <taxon>Hyphomicrobiales</taxon>
        <taxon>Rhizobiaceae</taxon>
        <taxon>Rhizobium/Agrobacterium group</taxon>
        <taxon>Rhizobium</taxon>
    </lineage>
</organism>
<geneLocation type="plasmid" evidence="2 3">
    <name>pRt1078</name>
</geneLocation>
<sequence>MMTTTARLGLALGCLAALFAFSQSGEAHAALMYKHLASTNGLNVLLIQGQFEPTDDPNVMAHELDSFPTKLVSLLSTGGDRPTAMKFGRTIRGLGLTTLQIKNSTCTAACLLAYFGGVERYAEAGSIAVQASGFLDSSDAGQGLSDAATAEPIVKQYLTEMGVVPELFDLSQAQRETPRYLSEVEVRQMRVTTDPSISAGQHVEQAQGSMATSEAVETALGFFNQFNAAWSQPKQLAMSFLRNSYADSLTYYGKQLSAAAVLAEKETFADRWPARIYAVRSSTAHASCSNTCAIFGIVDWYASSIVRQKSSSGAVNFALVWNPTTGKILSETGKIIETDKNPGGPDRIIRRWIVDATNCRLSSQEGPTDAAACQSQNQLGKQLNVAGWCYQAGIGWQYCGGD</sequence>
<dbReference type="AlphaFoldDB" id="A0AAF1KSJ1"/>
<dbReference type="KEGG" id="rtu:PR017_19450"/>
<protein>
    <submittedName>
        <fullName evidence="2">Uncharacterized protein</fullName>
    </submittedName>
</protein>
<dbReference type="Proteomes" id="UP000249499">
    <property type="component" value="Plasmid pRt1078"/>
</dbReference>
<dbReference type="RefSeq" id="WP_133255570.1">
    <property type="nucleotide sequence ID" value="NZ_CP117256.1"/>
</dbReference>
<gene>
    <name evidence="2" type="ORF">PR017_19450</name>
</gene>
<evidence type="ECO:0000313" key="2">
    <source>
        <dbReference type="EMBL" id="WFR98052.1"/>
    </source>
</evidence>